<evidence type="ECO:0000313" key="2">
    <source>
        <dbReference type="EMBL" id="RKS51989.1"/>
    </source>
</evidence>
<proteinExistence type="predicted"/>
<name>A0AAE6TU74_PARPN</name>
<keyword evidence="3" id="KW-1185">Reference proteome</keyword>
<reference evidence="2 3" key="1">
    <citation type="submission" date="2018-10" db="EMBL/GenBank/DDBJ databases">
        <title>Genomic Encyclopedia of Archaeal and Bacterial Type Strains, Phase II (KMG-II): from individual species to whole genera.</title>
        <authorList>
            <person name="Goeker M."/>
        </authorList>
    </citation>
    <scope>NUCLEOTIDE SEQUENCE [LARGE SCALE GENOMIC DNA]</scope>
    <source>
        <strain evidence="3">ATCC 35512 / DSM 2944 / CIP 106514 / LMD 82.5 / NBRC 102493 / NCCB 82005 / GB17</strain>
        <strain evidence="2">DSM 2944</strain>
    </source>
</reference>
<dbReference type="KEGG" id="ppan:ESD82_15660"/>
<dbReference type="Proteomes" id="UP000273626">
    <property type="component" value="Unassembled WGS sequence"/>
</dbReference>
<accession>A0AAE6TU74</accession>
<dbReference type="GeneID" id="51372025"/>
<dbReference type="RefSeq" id="WP_147427952.1">
    <property type="nucleotide sequence ID" value="NZ_CP044426.1"/>
</dbReference>
<dbReference type="Proteomes" id="UP000326453">
    <property type="component" value="Chromosome 1"/>
</dbReference>
<evidence type="ECO:0000313" key="4">
    <source>
        <dbReference type="Proteomes" id="UP000326453"/>
    </source>
</evidence>
<evidence type="ECO:0000313" key="1">
    <source>
        <dbReference type="EMBL" id="QFG37559.1"/>
    </source>
</evidence>
<reference evidence="1 4" key="2">
    <citation type="submission" date="2019-01" db="EMBL/GenBank/DDBJ databases">
        <title>Complete Genome Sequence and Annotation of the Paracoccus pantotrophus type strain DSM 2944.</title>
        <authorList>
            <person name="Bockwoldt J.A."/>
            <person name="Zimmermann M."/>
            <person name="Tiso T."/>
            <person name="Blank L.M."/>
        </authorList>
    </citation>
    <scope>NUCLEOTIDE SEQUENCE [LARGE SCALE GENOMIC DNA]</scope>
    <source>
        <strain evidence="1 4">DSM 2944</strain>
    </source>
</reference>
<dbReference type="AlphaFoldDB" id="A0AAE6TU74"/>
<sequence length="97" mass="11332">MKMKFKRLTGDSAEDYEVTIVGGGFPENIREKIIDHNTQRITGEIFVESELAPKKYDIIIDDGESLVVVWTDADQVRGAYHVRYAAWPYEWKQWIPR</sequence>
<gene>
    <name evidence="2" type="ORF">BDE18_1281</name>
    <name evidence="1" type="ORF">ESD82_15660</name>
</gene>
<protein>
    <submittedName>
        <fullName evidence="1">Uncharacterized protein</fullName>
    </submittedName>
</protein>
<evidence type="ECO:0000313" key="3">
    <source>
        <dbReference type="Proteomes" id="UP000273626"/>
    </source>
</evidence>
<dbReference type="EMBL" id="CP044426">
    <property type="protein sequence ID" value="QFG37559.1"/>
    <property type="molecule type" value="Genomic_DNA"/>
</dbReference>
<organism evidence="1 4">
    <name type="scientific">Paracoccus pantotrophus</name>
    <name type="common">Thiosphaera pantotropha</name>
    <dbReference type="NCBI Taxonomy" id="82367"/>
    <lineage>
        <taxon>Bacteria</taxon>
        <taxon>Pseudomonadati</taxon>
        <taxon>Pseudomonadota</taxon>
        <taxon>Alphaproteobacteria</taxon>
        <taxon>Rhodobacterales</taxon>
        <taxon>Paracoccaceae</taxon>
        <taxon>Paracoccus</taxon>
    </lineage>
</organism>
<dbReference type="EMBL" id="RBLI01000001">
    <property type="protein sequence ID" value="RKS51989.1"/>
    <property type="molecule type" value="Genomic_DNA"/>
</dbReference>